<dbReference type="AlphaFoldDB" id="A0A848BRH5"/>
<proteinExistence type="predicted"/>
<dbReference type="RefSeq" id="WP_170087157.1">
    <property type="nucleotide sequence ID" value="NZ_JABAFG010000003.1"/>
</dbReference>
<reference evidence="1 2" key="1">
    <citation type="submission" date="2020-04" db="EMBL/GenBank/DDBJ databases">
        <authorList>
            <person name="Hitch T.C.A."/>
            <person name="Wylensek D."/>
            <person name="Clavel T."/>
        </authorList>
    </citation>
    <scope>NUCLEOTIDE SEQUENCE [LARGE SCALE GENOMIC DNA]</scope>
    <source>
        <strain evidence="1 2">Oil-RF-744-FAT-WT-6-1</strain>
    </source>
</reference>
<dbReference type="Proteomes" id="UP000591071">
    <property type="component" value="Unassembled WGS sequence"/>
</dbReference>
<evidence type="ECO:0000313" key="2">
    <source>
        <dbReference type="Proteomes" id="UP000591071"/>
    </source>
</evidence>
<gene>
    <name evidence="1" type="ORF">HF872_02170</name>
</gene>
<organism evidence="1 2">
    <name type="scientific">Megasphaera hexanoica</name>
    <dbReference type="NCBI Taxonomy" id="1675036"/>
    <lineage>
        <taxon>Bacteria</taxon>
        <taxon>Bacillati</taxon>
        <taxon>Bacillota</taxon>
        <taxon>Negativicutes</taxon>
        <taxon>Veillonellales</taxon>
        <taxon>Veillonellaceae</taxon>
        <taxon>Megasphaera</taxon>
    </lineage>
</organism>
<accession>A0A848BRH5</accession>
<name>A0A848BRH5_9FIRM</name>
<dbReference type="EMBL" id="JABAFG010000003">
    <property type="protein sequence ID" value="NME27438.1"/>
    <property type="molecule type" value="Genomic_DNA"/>
</dbReference>
<comment type="caution">
    <text evidence="1">The sequence shown here is derived from an EMBL/GenBank/DDBJ whole genome shotgun (WGS) entry which is preliminary data.</text>
</comment>
<evidence type="ECO:0000313" key="1">
    <source>
        <dbReference type="EMBL" id="NME27438.1"/>
    </source>
</evidence>
<sequence length="457" mass="53621">MKEKKEIIHQLNTAKSHKTWELTLAAMEARNSIPEVLLDSPERLCQLAEIYVMAAIQGPCYDWYMYMAGYALDTAQRLAGCRTSVMVLRGRAFKAHMEYILYGPVGKKGFACHRPDKLSLVIQAISYYEKLMQADYTVSDMYHYATILFKSADDIYLPIVRTRRQMQLKKACALYKRILDHSAHDELTGEGKQMRLKAGYYFCRASLSLIKSHSRLGQEAFLLFGITLPQSCRVEKLGRFHTLQRMANRICRHCGLDGDVPLIEELARRPRTEFPYACDWFYLMGQLYECAYEQQLCPWPEDALRRAERYYTYACDIDYRRRQLHLSVSGYMHMYAALFRLYHHSSHHRPGVPPWLAYLRKLSFPPGLKTLILIRQAITQGRYEEAASQLKQVMRSRQYDSFMTEKKVRVLRDIAQVLQNGHTRRLCNRYAKWEIVYFERILQTMRRQNGFTKARTG</sequence>
<protein>
    <submittedName>
        <fullName evidence="1">Uncharacterized protein</fullName>
    </submittedName>
</protein>